<evidence type="ECO:0000313" key="10">
    <source>
        <dbReference type="Proteomes" id="UP001189122"/>
    </source>
</evidence>
<organism evidence="9">
    <name type="scientific">Spirodela intermedia</name>
    <name type="common">Intermediate duckweed</name>
    <dbReference type="NCBI Taxonomy" id="51605"/>
    <lineage>
        <taxon>Eukaryota</taxon>
        <taxon>Viridiplantae</taxon>
        <taxon>Streptophyta</taxon>
        <taxon>Embryophyta</taxon>
        <taxon>Tracheophyta</taxon>
        <taxon>Spermatophyta</taxon>
        <taxon>Magnoliopsida</taxon>
        <taxon>Liliopsida</taxon>
        <taxon>Araceae</taxon>
        <taxon>Lemnoideae</taxon>
        <taxon>Spirodela</taxon>
    </lineage>
</organism>
<evidence type="ECO:0000256" key="1">
    <source>
        <dbReference type="ARBA" id="ARBA00004308"/>
    </source>
</evidence>
<feature type="region of interest" description="Disordered" evidence="7">
    <location>
        <begin position="652"/>
        <end position="679"/>
    </location>
</feature>
<dbReference type="InterPro" id="IPR002553">
    <property type="entry name" value="Clathrin/coatomer_adapt-like_N"/>
</dbReference>
<feature type="region of interest" description="Disordered" evidence="7">
    <location>
        <begin position="693"/>
        <end position="845"/>
    </location>
</feature>
<feature type="compositionally biased region" description="Basic residues" evidence="7">
    <location>
        <begin position="808"/>
        <end position="823"/>
    </location>
</feature>
<keyword evidence="6" id="KW-0472">Membrane</keyword>
<feature type="region of interest" description="Disordered" evidence="7">
    <location>
        <begin position="90"/>
        <end position="129"/>
    </location>
</feature>
<evidence type="ECO:0000256" key="7">
    <source>
        <dbReference type="SAM" id="MobiDB-lite"/>
    </source>
</evidence>
<dbReference type="GO" id="GO:0006896">
    <property type="term" value="P:Golgi to vacuole transport"/>
    <property type="evidence" value="ECO:0007669"/>
    <property type="project" value="TreeGrafter"/>
</dbReference>
<dbReference type="GO" id="GO:0030123">
    <property type="term" value="C:AP-3 adaptor complex"/>
    <property type="evidence" value="ECO:0007669"/>
    <property type="project" value="InterPro"/>
</dbReference>
<evidence type="ECO:0000259" key="8">
    <source>
        <dbReference type="Pfam" id="PF01602"/>
    </source>
</evidence>
<dbReference type="EMBL" id="CACRZD030000015">
    <property type="protein sequence ID" value="CAA6671323.1"/>
    <property type="molecule type" value="Genomic_DNA"/>
</dbReference>
<keyword evidence="5" id="KW-0653">Protein transport</keyword>
<name>A0A7I8JP30_SPIIN</name>
<evidence type="ECO:0000313" key="9">
    <source>
        <dbReference type="EMBL" id="CAA2632092.1"/>
    </source>
</evidence>
<keyword evidence="4" id="KW-0677">Repeat</keyword>
<feature type="compositionally biased region" description="Basic residues" evidence="7">
    <location>
        <begin position="775"/>
        <end position="787"/>
    </location>
</feature>
<dbReference type="EMBL" id="LR743602">
    <property type="protein sequence ID" value="CAA2632092.1"/>
    <property type="molecule type" value="Genomic_DNA"/>
</dbReference>
<dbReference type="InterPro" id="IPR016024">
    <property type="entry name" value="ARM-type_fold"/>
</dbReference>
<sequence>MAGSSSGPSLMDSLFQRTLDDLIKSLRSATAISGADSPSLVLSRAVDDIRREIRASDQTTKAIALQKLTYICALHGVDISWAAFHPSSFSRPLSSSTRNWAISPPPSLRKDLSSRVIPRPPSPSNFSPPRRLCGPRPRPLCGTLISPLQHPTSDSRQVDCRFAPILHPYPDSVRVAFKRLVENLECADQRVVSAAVGVFCELSAVDPKSYLPLAPEFYRILVDCRNNWILIKVLKIFSRLAPLEPRLAKRIVDPVCDHLRQSSAKSLVFECIRTVFTSLDGFDDAVKLGVEKLGEFLASEDDPNLRYLGLKGLSMLQPIHLWAVEESREIVVKSLGDPDSNIQREALHLIGDGIGCQPDRDINHPSQLRLKSDPEFANEILGEILSACCRNFYELVVDFDWYDIEHHLVDIGLRVKDARPELVRVARDLLIDPALLGNPFICRILSAAAWVSGEYVELSRNPVELVEALLQPRVSLLPVSARAVYIQSVFKVLIFCLHSYLEQDGAGKDNASNVQRAHTSNDSAETKGFLTDDSLKHILDLIEMSLNPLVECSEVELQERARNILGFISALQRERPRNCKLITVMADAFLEDLGPVSANAQGRVLVPDGVSLRDDLSDLDGILEAQEEDLPSLTESKSLLAEHRRQHEVYYLPKESSEAEKEGYPRANEAPSSVGRGHIAEGSIQDLIKLTKESLGPRRTKPRPVVVKLDEGESVPTASSLKSVEPRDDPLSGVVREEDIFREPISEEIKGTMIPRSTGESAPHSDENLGDLQKGGRHHRSHSHRRQGRDGAQSRPETEDRGEEGKVSHKGSHRSNHPRRHRRKEEAEGPLNVIQQAPPGQDLLL</sequence>
<evidence type="ECO:0000256" key="2">
    <source>
        <dbReference type="ARBA" id="ARBA00006613"/>
    </source>
</evidence>
<dbReference type="SUPFAM" id="SSF48371">
    <property type="entry name" value="ARM repeat"/>
    <property type="match status" value="1"/>
</dbReference>
<gene>
    <name evidence="9" type="ORF">SI7747_15017731</name>
</gene>
<accession>A0A7I8JP30</accession>
<proteinExistence type="inferred from homology"/>
<keyword evidence="10" id="KW-1185">Reference proteome</keyword>
<feature type="compositionally biased region" description="Basic and acidic residues" evidence="7">
    <location>
        <begin position="655"/>
        <end position="664"/>
    </location>
</feature>
<evidence type="ECO:0000256" key="5">
    <source>
        <dbReference type="ARBA" id="ARBA00022927"/>
    </source>
</evidence>
<dbReference type="PANTHER" id="PTHR22781">
    <property type="entry name" value="DELTA ADAPTIN-RELATED"/>
    <property type="match status" value="1"/>
</dbReference>
<dbReference type="AlphaFoldDB" id="A0A7I8JP30"/>
<feature type="domain" description="Clathrin/coatomer adaptor adaptin-like N-terminal" evidence="8">
    <location>
        <begin position="165"/>
        <end position="349"/>
    </location>
</feature>
<dbReference type="GO" id="GO:0006623">
    <property type="term" value="P:protein targeting to vacuole"/>
    <property type="evidence" value="ECO:0007669"/>
    <property type="project" value="TreeGrafter"/>
</dbReference>
<protein>
    <recommendedName>
        <fullName evidence="8">Clathrin/coatomer adaptor adaptin-like N-terminal domain-containing protein</fullName>
    </recommendedName>
</protein>
<feature type="compositionally biased region" description="Basic and acidic residues" evidence="7">
    <location>
        <begin position="796"/>
        <end position="807"/>
    </location>
</feature>
<keyword evidence="3" id="KW-0813">Transport</keyword>
<dbReference type="InterPro" id="IPR011989">
    <property type="entry name" value="ARM-like"/>
</dbReference>
<reference evidence="9 10" key="1">
    <citation type="submission" date="2019-12" db="EMBL/GenBank/DDBJ databases">
        <authorList>
            <person name="Scholz U."/>
            <person name="Mascher M."/>
            <person name="Fiebig A."/>
        </authorList>
    </citation>
    <scope>NUCLEOTIDE SEQUENCE</scope>
</reference>
<dbReference type="Pfam" id="PF01602">
    <property type="entry name" value="Adaptin_N"/>
    <property type="match status" value="1"/>
</dbReference>
<dbReference type="GO" id="GO:0010008">
    <property type="term" value="C:endosome membrane"/>
    <property type="evidence" value="ECO:0007669"/>
    <property type="project" value="TreeGrafter"/>
</dbReference>
<dbReference type="Proteomes" id="UP001189122">
    <property type="component" value="Unassembled WGS sequence"/>
</dbReference>
<evidence type="ECO:0000256" key="4">
    <source>
        <dbReference type="ARBA" id="ARBA00022737"/>
    </source>
</evidence>
<dbReference type="PANTHER" id="PTHR22781:SF12">
    <property type="entry name" value="AP-3 COMPLEX SUBUNIT DELTA-1"/>
    <property type="match status" value="1"/>
</dbReference>
<feature type="compositionally biased region" description="Basic and acidic residues" evidence="7">
    <location>
        <begin position="724"/>
        <end position="750"/>
    </location>
</feature>
<dbReference type="InterPro" id="IPR017105">
    <property type="entry name" value="AP3_complex_dsu"/>
</dbReference>
<comment type="subcellular location">
    <subcellularLocation>
        <location evidence="1">Endomembrane system</location>
    </subcellularLocation>
</comment>
<evidence type="ECO:0000256" key="6">
    <source>
        <dbReference type="ARBA" id="ARBA00023136"/>
    </source>
</evidence>
<dbReference type="Gene3D" id="1.25.10.10">
    <property type="entry name" value="Leucine-rich Repeat Variant"/>
    <property type="match status" value="2"/>
</dbReference>
<comment type="similarity">
    <text evidence="2">Belongs to the adaptor complexes large subunit family.</text>
</comment>
<evidence type="ECO:0000256" key="3">
    <source>
        <dbReference type="ARBA" id="ARBA00022448"/>
    </source>
</evidence>